<organism evidence="2 3">
    <name type="scientific">Collinsella aerofaciens</name>
    <dbReference type="NCBI Taxonomy" id="74426"/>
    <lineage>
        <taxon>Bacteria</taxon>
        <taxon>Bacillati</taxon>
        <taxon>Actinomycetota</taxon>
        <taxon>Coriobacteriia</taxon>
        <taxon>Coriobacteriales</taxon>
        <taxon>Coriobacteriaceae</taxon>
        <taxon>Collinsella</taxon>
    </lineage>
</organism>
<keyword evidence="1" id="KW-1133">Transmembrane helix</keyword>
<dbReference type="AlphaFoldDB" id="A0A5K1J9B9"/>
<proteinExistence type="predicted"/>
<feature type="transmembrane region" description="Helical" evidence="1">
    <location>
        <begin position="366"/>
        <end position="386"/>
    </location>
</feature>
<dbReference type="EMBL" id="CABWIE010000030">
    <property type="protein sequence ID" value="VWL99825.1"/>
    <property type="molecule type" value="Genomic_DNA"/>
</dbReference>
<reference evidence="2 3" key="1">
    <citation type="submission" date="2019-10" db="EMBL/GenBank/DDBJ databases">
        <authorList>
            <person name="Wolf R A."/>
        </authorList>
    </citation>
    <scope>NUCLEOTIDE SEQUENCE [LARGE SCALE GENOMIC DNA]</scope>
    <source>
        <strain evidence="2">Collinsella_aerofaciens_MC2</strain>
    </source>
</reference>
<sequence length="541" mass="62692">MNSFANRCKSYGVLFAVMFVAALLVAFYYCNLKTGFHVDELWTFGLSNSFYFPHIFWENHMDANWMNPTFIHSYLTVDTGHVFRFDSVLYNLSNDAHPPLYFFIIHTVCSLFPNEFSKWFGLVPNLCFYSLSLVFLFKLSYKVFQSKSAALILMALWAFCPIALNLVTYIRMYLLLVTLALAFLDALFDMFNASFANRSVYFRLFAISLLGFLTHFYFYFYLFFVSCFFTIYFWTKKGWMFSFKYGATIVLSVCLSFIIFPPALSNMFGNHYVESASSQSGVMVLFRRIWQFLGSSSVDLFFGSRLLLIVCFCLSIALCFYLLWNKKINREHPESVYIVLLFNSSLVFYVTACYVSPFTSSRYICLAYPGLLLFGFGMILYLFRYLQIRYRNNTDFNFRGTILVSVVFVFAIIVADSVFFSSNALYLYPKSADNEAAIEKYAGSTGLFVSYDYYQLTAKLLEVAKLSRIHALIPDQKAISSFCDRNYIDSDDLVVYMNNHDCEEEVLSQLKDELGYSGFKKLPGYTQIDDGTSCFVYVLYR</sequence>
<keyword evidence="1" id="KW-0812">Transmembrane</keyword>
<dbReference type="RefSeq" id="WP_152076918.1">
    <property type="nucleotide sequence ID" value="NZ_CAAKNU010000044.1"/>
</dbReference>
<feature type="transmembrane region" description="Helical" evidence="1">
    <location>
        <begin position="173"/>
        <end position="192"/>
    </location>
</feature>
<evidence type="ECO:0000256" key="1">
    <source>
        <dbReference type="SAM" id="Phobius"/>
    </source>
</evidence>
<name>A0A5K1J9B9_9ACTN</name>
<keyword evidence="3" id="KW-1185">Reference proteome</keyword>
<accession>A0A5K1J9B9</accession>
<feature type="transmembrane region" description="Helical" evidence="1">
    <location>
        <begin position="12"/>
        <end position="29"/>
    </location>
</feature>
<dbReference type="Proteomes" id="UP000361836">
    <property type="component" value="Unassembled WGS sequence"/>
</dbReference>
<feature type="transmembrane region" description="Helical" evidence="1">
    <location>
        <begin position="302"/>
        <end position="324"/>
    </location>
</feature>
<feature type="transmembrane region" description="Helical" evidence="1">
    <location>
        <begin position="204"/>
        <end position="233"/>
    </location>
</feature>
<protein>
    <recommendedName>
        <fullName evidence="4">Glycosyltransferase RgtA/B/C/D-like domain-containing protein</fullName>
    </recommendedName>
</protein>
<feature type="transmembrane region" description="Helical" evidence="1">
    <location>
        <begin position="398"/>
        <end position="420"/>
    </location>
</feature>
<keyword evidence="1" id="KW-0472">Membrane</keyword>
<gene>
    <name evidence="2" type="ORF">KCJAJFAP_00793</name>
</gene>
<evidence type="ECO:0008006" key="4">
    <source>
        <dbReference type="Google" id="ProtNLM"/>
    </source>
</evidence>
<feature type="transmembrane region" description="Helical" evidence="1">
    <location>
        <begin position="239"/>
        <end position="260"/>
    </location>
</feature>
<feature type="transmembrane region" description="Helical" evidence="1">
    <location>
        <begin position="336"/>
        <end position="360"/>
    </location>
</feature>
<evidence type="ECO:0000313" key="3">
    <source>
        <dbReference type="Proteomes" id="UP000361836"/>
    </source>
</evidence>
<evidence type="ECO:0000313" key="2">
    <source>
        <dbReference type="EMBL" id="VWL99825.1"/>
    </source>
</evidence>
<feature type="transmembrane region" description="Helical" evidence="1">
    <location>
        <begin position="119"/>
        <end position="137"/>
    </location>
</feature>